<evidence type="ECO:0000313" key="2">
    <source>
        <dbReference type="Proteomes" id="UP000014071"/>
    </source>
</evidence>
<dbReference type="HOGENOM" id="CLU_1670130_0_0_1"/>
<dbReference type="Proteomes" id="UP000014071">
    <property type="component" value="Unassembled WGS sequence"/>
</dbReference>
<keyword evidence="2" id="KW-1185">Reference proteome</keyword>
<proteinExistence type="predicted"/>
<name>R9NZK9_PSEHS</name>
<dbReference type="RefSeq" id="XP_012187749.1">
    <property type="nucleotide sequence ID" value="XM_012332359.1"/>
</dbReference>
<gene>
    <name evidence="1" type="ORF">PHSY_001733</name>
</gene>
<dbReference type="GeneID" id="24107028"/>
<evidence type="ECO:0000313" key="1">
    <source>
        <dbReference type="EMBL" id="GAC94162.1"/>
    </source>
</evidence>
<sequence>MGILEESLSAEDWNFIGDEIDARHPDRAVSYEMAPDGFLVRMWTIDNANDITYGPFPVKPENSSMVEHHVNRMNKAPCPLGKSCPGQSQGMPQDSLSPKDWDALNRAVHSNEITTYAMVQCGIVVKQQADEGDVDRIFGPFPVAPRYRQQVEDFVNASNVRQ</sequence>
<dbReference type="EMBL" id="DF238783">
    <property type="protein sequence ID" value="GAC94162.1"/>
    <property type="molecule type" value="Genomic_DNA"/>
</dbReference>
<accession>R9NZK9</accession>
<dbReference type="OrthoDB" id="2543488at2759"/>
<dbReference type="AlphaFoldDB" id="R9NZK9"/>
<reference evidence="2" key="1">
    <citation type="journal article" date="2013" name="Genome Announc.">
        <title>Draft genome sequence of the basidiomycetous yeast-like fungus Pseudozyma hubeiensis SY62, which produces an abundant amount of the biosurfactant mannosylerythritol lipids.</title>
        <authorList>
            <person name="Konishi M."/>
            <person name="Hatada Y."/>
            <person name="Horiuchi J."/>
        </authorList>
    </citation>
    <scope>NUCLEOTIDE SEQUENCE [LARGE SCALE GENOMIC DNA]</scope>
    <source>
        <strain evidence="2">SY62</strain>
    </source>
</reference>
<organism evidence="1 2">
    <name type="scientific">Pseudozyma hubeiensis (strain SY62)</name>
    <name type="common">Yeast</name>
    <dbReference type="NCBI Taxonomy" id="1305764"/>
    <lineage>
        <taxon>Eukaryota</taxon>
        <taxon>Fungi</taxon>
        <taxon>Dikarya</taxon>
        <taxon>Basidiomycota</taxon>
        <taxon>Ustilaginomycotina</taxon>
        <taxon>Ustilaginomycetes</taxon>
        <taxon>Ustilaginales</taxon>
        <taxon>Ustilaginaceae</taxon>
        <taxon>Pseudozyma</taxon>
    </lineage>
</organism>
<protein>
    <submittedName>
        <fullName evidence="1">Uncharacterized protein</fullName>
    </submittedName>
</protein>